<name>A0A371CUL3_9APHY</name>
<feature type="region of interest" description="Disordered" evidence="1">
    <location>
        <begin position="144"/>
        <end position="163"/>
    </location>
</feature>
<sequence length="163" mass="18091">MRHGFAPLRPVPKNFSASGPRQEDDIAPSTNHREPRPANATPRTYMRDTLYSTPFTGALLALSASTRARCHTAQRATAPDVAPAPLDRIRRNWRPKTRSPIRIERALSRTEPRGSGRSPSPRSHGPPTCRRCPGRHSAHAAAQLLWTVRPSPRAHVRAVPDPR</sequence>
<keyword evidence="3" id="KW-1185">Reference proteome</keyword>
<evidence type="ECO:0000256" key="1">
    <source>
        <dbReference type="SAM" id="MobiDB-lite"/>
    </source>
</evidence>
<dbReference type="Proteomes" id="UP000256964">
    <property type="component" value="Unassembled WGS sequence"/>
</dbReference>
<evidence type="ECO:0000313" key="3">
    <source>
        <dbReference type="Proteomes" id="UP000256964"/>
    </source>
</evidence>
<accession>A0A371CUL3</accession>
<gene>
    <name evidence="2" type="ORF">OH76DRAFT_1134004</name>
</gene>
<dbReference type="EMBL" id="KZ857457">
    <property type="protein sequence ID" value="RDX43978.1"/>
    <property type="molecule type" value="Genomic_DNA"/>
</dbReference>
<feature type="compositionally biased region" description="Basic and acidic residues" evidence="1">
    <location>
        <begin position="101"/>
        <end position="114"/>
    </location>
</feature>
<dbReference type="AlphaFoldDB" id="A0A371CUL3"/>
<feature type="region of interest" description="Disordered" evidence="1">
    <location>
        <begin position="69"/>
        <end position="136"/>
    </location>
</feature>
<organism evidence="2 3">
    <name type="scientific">Lentinus brumalis</name>
    <dbReference type="NCBI Taxonomy" id="2498619"/>
    <lineage>
        <taxon>Eukaryota</taxon>
        <taxon>Fungi</taxon>
        <taxon>Dikarya</taxon>
        <taxon>Basidiomycota</taxon>
        <taxon>Agaricomycotina</taxon>
        <taxon>Agaricomycetes</taxon>
        <taxon>Polyporales</taxon>
        <taxon>Polyporaceae</taxon>
        <taxon>Lentinus</taxon>
    </lineage>
</organism>
<evidence type="ECO:0000313" key="2">
    <source>
        <dbReference type="EMBL" id="RDX43978.1"/>
    </source>
</evidence>
<feature type="region of interest" description="Disordered" evidence="1">
    <location>
        <begin position="1"/>
        <end position="47"/>
    </location>
</feature>
<reference evidence="2 3" key="1">
    <citation type="journal article" date="2018" name="Biotechnol. Biofuels">
        <title>Integrative visual omics of the white-rot fungus Polyporus brumalis exposes the biotechnological potential of its oxidative enzymes for delignifying raw plant biomass.</title>
        <authorList>
            <person name="Miyauchi S."/>
            <person name="Rancon A."/>
            <person name="Drula E."/>
            <person name="Hage H."/>
            <person name="Chaduli D."/>
            <person name="Favel A."/>
            <person name="Grisel S."/>
            <person name="Henrissat B."/>
            <person name="Herpoel-Gimbert I."/>
            <person name="Ruiz-Duenas F.J."/>
            <person name="Chevret D."/>
            <person name="Hainaut M."/>
            <person name="Lin J."/>
            <person name="Wang M."/>
            <person name="Pangilinan J."/>
            <person name="Lipzen A."/>
            <person name="Lesage-Meessen L."/>
            <person name="Navarro D."/>
            <person name="Riley R."/>
            <person name="Grigoriev I.V."/>
            <person name="Zhou S."/>
            <person name="Raouche S."/>
            <person name="Rosso M.N."/>
        </authorList>
    </citation>
    <scope>NUCLEOTIDE SEQUENCE [LARGE SCALE GENOMIC DNA]</scope>
    <source>
        <strain evidence="2 3">BRFM 1820</strain>
    </source>
</reference>
<proteinExistence type="predicted"/>
<feature type="compositionally biased region" description="Low complexity" evidence="1">
    <location>
        <begin position="115"/>
        <end position="127"/>
    </location>
</feature>
<protein>
    <submittedName>
        <fullName evidence="2">Uncharacterized protein</fullName>
    </submittedName>
</protein>